<evidence type="ECO:0000313" key="3">
    <source>
        <dbReference type="EMBL" id="CAE2207887.1"/>
    </source>
</evidence>
<protein>
    <submittedName>
        <fullName evidence="3">Uncharacterized protein</fullName>
    </submittedName>
</protein>
<gene>
    <name evidence="3" type="ORF">VSP0166_LOCUS4034</name>
</gene>
<reference evidence="3" key="1">
    <citation type="submission" date="2021-01" db="EMBL/GenBank/DDBJ databases">
        <authorList>
            <person name="Corre E."/>
            <person name="Pelletier E."/>
            <person name="Niang G."/>
            <person name="Scheremetjew M."/>
            <person name="Finn R."/>
            <person name="Kale V."/>
            <person name="Holt S."/>
            <person name="Cochrane G."/>
            <person name="Meng A."/>
            <person name="Brown T."/>
            <person name="Cohen L."/>
        </authorList>
    </citation>
    <scope>NUCLEOTIDE SEQUENCE</scope>
    <source>
        <strain evidence="3">DIVA3 518/3/11/1/6</strain>
    </source>
</reference>
<name>A0A7S4M8X4_9EUKA</name>
<evidence type="ECO:0000256" key="1">
    <source>
        <dbReference type="SAM" id="Phobius"/>
    </source>
</evidence>
<sequence length="101" mass="11301">MLLIMIITTLMLLVFGIAYLCTVEEIDSVKNYQRSVCFDKATKDLCSGVDSMYFGALVVYSVATLVWAVSDLFVGVMFFISYQKLSKSQYGLDLPFAQSQP</sequence>
<proteinExistence type="predicted"/>
<keyword evidence="1" id="KW-0812">Transmembrane</keyword>
<evidence type="ECO:0000256" key="2">
    <source>
        <dbReference type="SAM" id="SignalP"/>
    </source>
</evidence>
<feature type="transmembrane region" description="Helical" evidence="1">
    <location>
        <begin position="57"/>
        <end position="80"/>
    </location>
</feature>
<organism evidence="3">
    <name type="scientific">Vannella robusta</name>
    <dbReference type="NCBI Taxonomy" id="1487602"/>
    <lineage>
        <taxon>Eukaryota</taxon>
        <taxon>Amoebozoa</taxon>
        <taxon>Discosea</taxon>
        <taxon>Flabellinia</taxon>
        <taxon>Vannellidae</taxon>
        <taxon>Vannella</taxon>
    </lineage>
</organism>
<dbReference type="AlphaFoldDB" id="A0A7S4M8X4"/>
<feature type="chain" id="PRO_5031293983" evidence="2">
    <location>
        <begin position="19"/>
        <end position="101"/>
    </location>
</feature>
<keyword evidence="2" id="KW-0732">Signal</keyword>
<accession>A0A7S4M8X4</accession>
<feature type="signal peptide" evidence="2">
    <location>
        <begin position="1"/>
        <end position="18"/>
    </location>
</feature>
<dbReference type="EMBL" id="HBKP01005653">
    <property type="protein sequence ID" value="CAE2207887.1"/>
    <property type="molecule type" value="Transcribed_RNA"/>
</dbReference>
<keyword evidence="1" id="KW-1133">Transmembrane helix</keyword>
<keyword evidence="1" id="KW-0472">Membrane</keyword>